<feature type="compositionally biased region" description="Low complexity" evidence="1">
    <location>
        <begin position="1037"/>
        <end position="1051"/>
    </location>
</feature>
<dbReference type="AlphaFoldDB" id="A0A243WLA5"/>
<comment type="caution">
    <text evidence="3">The sequence shown here is derived from an EMBL/GenBank/DDBJ whole genome shotgun (WGS) entry which is preliminary data.</text>
</comment>
<sequence length="1168" mass="134067">MQQVLGQLDAFKRKFYLNLLVRGALVAGGLLLTFFVVFNLLEYFLYLPTWVRGGLLFGFLGLAVYAFVHWIWQPLAALTNLRRLLTDEQAARRVGELFPQVQDKLVNALQLQGQARENALIAASLEQRAAQFTGLEFAEGIKIKDQTRPLWKYVAVPAGIIVLLLLVYPALFVQGTERILNYRRAYSPPAPFQFVVANKDLKAFRGEDFKLEVAVQGEALPNEISILYGGRERHLTKESGNRYSYEFKQLQRNTEFKLAAAGFTSDDYNLAVLERPNLRDFAVHVTYPTYIGKPAETIRNSGNLTVPEGSTLRWEFTTVATDRLQLLFKSPDETVTATESNDQYQATRRVMRSQEYAVRLQNEASLNRDPILYQLTAIPDQVPEVTVEAFADTTSRNYLALGGSVRDDYGLSRLELHYRITSPQNPNAGYKAKALPLQSGPAQTYAYQWDLRALNLKPGSRLEYFVEVWDNDGVHGPKSARTRSAEFRLPSRTEMQKQLNAQSQSVQNQLSRAAQQSKQLERELAKSEDKLKTKRDLSFQDRKQLQDMLNEKQQFEQQLADMKKAFEQMNQQQDQLNPKNQELAEKAQELQKLMESLLDPETKKLYEELQKLLENQKDANQMEMQQLLQKLENKENTLQKELDRALEMFKQLQYEQKQEAATQKLEELAKEQEKLAEKTEQADKSDKNDKSADKNKDKADDKNKSDQADKGNMPSDKNDKGNQDNKKDSKADLQQKQQELKQQQAEKQQEFEEVKKELEDLKKMDQQLDGENGANEMKEQQEQVDQEMQESQEQLSKNQNQKASQRQRNAAQQMQKMAQQMREQQEEEEGDQQQQNIDNLRDILENLLTLSFDQESLMKQFRQVDQTDPRFVQLGQTQRKLKDDAAVIQDSLYSLAKKVPQIQSFVTREVGEMNGRMNESLNYIRQRNVGRATNSEQLAMTSMNNLALMLNDALKDMQQAQRESQQAQQQGGGKSGKKKKKGSAAGDGQLGKMQQQLNQQIQQLQQSGKSGRALSEELAKLAGQQQMLRDALSQLEKMQQGKQGQQGQQKGMNKDGKGQDGMGGVGDIKKMMEQTETDLVNKRLTEQTIMRQRQIMTRLLEAEKSARERDQDDKREAQTAKNLPPVFPPAFDKYKQAKERQTELLRTVPPALTPYYQREVSEYFQKMK</sequence>
<feature type="compositionally biased region" description="Low complexity" evidence="1">
    <location>
        <begin position="734"/>
        <end position="746"/>
    </location>
</feature>
<evidence type="ECO:0008006" key="5">
    <source>
        <dbReference type="Google" id="ProtNLM"/>
    </source>
</evidence>
<evidence type="ECO:0000313" key="4">
    <source>
        <dbReference type="Proteomes" id="UP000194873"/>
    </source>
</evidence>
<feature type="compositionally biased region" description="Basic and acidic residues" evidence="1">
    <location>
        <begin position="1101"/>
        <end position="1118"/>
    </location>
</feature>
<proteinExistence type="predicted"/>
<feature type="compositionally biased region" description="Polar residues" evidence="1">
    <location>
        <begin position="505"/>
        <end position="518"/>
    </location>
</feature>
<keyword evidence="2" id="KW-1133">Transmembrane helix</keyword>
<keyword evidence="4" id="KW-1185">Reference proteome</keyword>
<feature type="compositionally biased region" description="Basic and acidic residues" evidence="1">
    <location>
        <begin position="519"/>
        <end position="536"/>
    </location>
</feature>
<feature type="compositionally biased region" description="Basic and acidic residues" evidence="1">
    <location>
        <begin position="716"/>
        <end position="733"/>
    </location>
</feature>
<keyword evidence="2" id="KW-0812">Transmembrane</keyword>
<feature type="region of interest" description="Disordered" evidence="1">
    <location>
        <begin position="505"/>
        <end position="536"/>
    </location>
</feature>
<feature type="compositionally biased region" description="Low complexity" evidence="1">
    <location>
        <begin position="956"/>
        <end position="969"/>
    </location>
</feature>
<dbReference type="InterPro" id="IPR012683">
    <property type="entry name" value="CHP02302_TM"/>
</dbReference>
<dbReference type="Proteomes" id="UP000194873">
    <property type="component" value="Unassembled WGS sequence"/>
</dbReference>
<dbReference type="PANTHER" id="PTHR23159">
    <property type="entry name" value="CENTROSOMAL PROTEIN 2"/>
    <property type="match status" value="1"/>
</dbReference>
<feature type="region of interest" description="Disordered" evidence="1">
    <location>
        <begin position="956"/>
        <end position="1009"/>
    </location>
</feature>
<dbReference type="Pfam" id="PF13779">
    <property type="entry name" value="DUF4175"/>
    <property type="match status" value="1"/>
</dbReference>
<feature type="transmembrane region" description="Helical" evidence="2">
    <location>
        <begin position="20"/>
        <end position="41"/>
    </location>
</feature>
<keyword evidence="2" id="KW-0472">Membrane</keyword>
<feature type="transmembrane region" description="Helical" evidence="2">
    <location>
        <begin position="53"/>
        <end position="72"/>
    </location>
</feature>
<protein>
    <recommendedName>
        <fullName evidence="5">DUF4175 domain-containing protein</fullName>
    </recommendedName>
</protein>
<dbReference type="PANTHER" id="PTHR23159:SF31">
    <property type="entry name" value="CENTROSOME-ASSOCIATED PROTEIN CEP250 ISOFORM X1"/>
    <property type="match status" value="1"/>
</dbReference>
<name>A0A243WLA5_9BACT</name>
<feature type="compositionally biased region" description="Basic and acidic residues" evidence="1">
    <location>
        <begin position="665"/>
        <end position="709"/>
    </location>
</feature>
<evidence type="ECO:0000256" key="1">
    <source>
        <dbReference type="SAM" id="MobiDB-lite"/>
    </source>
</evidence>
<evidence type="ECO:0000313" key="3">
    <source>
        <dbReference type="EMBL" id="OUJ76370.1"/>
    </source>
</evidence>
<evidence type="ECO:0000256" key="2">
    <source>
        <dbReference type="SAM" id="Phobius"/>
    </source>
</evidence>
<feature type="region of interest" description="Disordered" evidence="1">
    <location>
        <begin position="1101"/>
        <end position="1131"/>
    </location>
</feature>
<feature type="region of interest" description="Disordered" evidence="1">
    <location>
        <begin position="1035"/>
        <end position="1066"/>
    </location>
</feature>
<feature type="compositionally biased region" description="Low complexity" evidence="1">
    <location>
        <begin position="983"/>
        <end position="1006"/>
    </location>
</feature>
<dbReference type="EMBL" id="MTSE01000001">
    <property type="protein sequence ID" value="OUJ76370.1"/>
    <property type="molecule type" value="Genomic_DNA"/>
</dbReference>
<organism evidence="3 4">
    <name type="scientific">Hymenobacter crusticola</name>
    <dbReference type="NCBI Taxonomy" id="1770526"/>
    <lineage>
        <taxon>Bacteria</taxon>
        <taxon>Pseudomonadati</taxon>
        <taxon>Bacteroidota</taxon>
        <taxon>Cytophagia</taxon>
        <taxon>Cytophagales</taxon>
        <taxon>Hymenobacteraceae</taxon>
        <taxon>Hymenobacter</taxon>
    </lineage>
</organism>
<accession>A0A243WLA5</accession>
<feature type="compositionally biased region" description="Low complexity" evidence="1">
    <location>
        <begin position="791"/>
        <end position="822"/>
    </location>
</feature>
<reference evidence="3 4" key="1">
    <citation type="submission" date="2017-01" db="EMBL/GenBank/DDBJ databases">
        <title>A new Hymenobacter.</title>
        <authorList>
            <person name="Liang Y."/>
            <person name="Feng F."/>
        </authorList>
    </citation>
    <scope>NUCLEOTIDE SEQUENCE [LARGE SCALE GENOMIC DNA]</scope>
    <source>
        <strain evidence="3">MIMBbqt21</strain>
    </source>
</reference>
<feature type="region of interest" description="Disordered" evidence="1">
    <location>
        <begin position="665"/>
        <end position="834"/>
    </location>
</feature>
<gene>
    <name evidence="3" type="ORF">BXP70_02935</name>
</gene>
<feature type="transmembrane region" description="Helical" evidence="2">
    <location>
        <begin position="150"/>
        <end position="171"/>
    </location>
</feature>
<feature type="compositionally biased region" description="Basic and acidic residues" evidence="1">
    <location>
        <begin position="747"/>
        <end position="766"/>
    </location>
</feature>